<gene>
    <name evidence="2" type="ORF">C1I91_13115</name>
</gene>
<feature type="transmembrane region" description="Helical" evidence="1">
    <location>
        <begin position="28"/>
        <end position="48"/>
    </location>
</feature>
<evidence type="ECO:0000313" key="2">
    <source>
        <dbReference type="EMBL" id="QAA32501.1"/>
    </source>
</evidence>
<evidence type="ECO:0000256" key="1">
    <source>
        <dbReference type="SAM" id="Phobius"/>
    </source>
</evidence>
<sequence>MKNYKFLNILLLSLAGVFYIVGSKFGALFNYAGSLSLIVWATLFVGANKKINRNDIPRLIK</sequence>
<keyword evidence="1" id="KW-0812">Transmembrane</keyword>
<dbReference type="Proteomes" id="UP000286268">
    <property type="component" value="Chromosome"/>
</dbReference>
<dbReference type="EMBL" id="CP025746">
    <property type="protein sequence ID" value="QAA32501.1"/>
    <property type="molecule type" value="Genomic_DNA"/>
</dbReference>
<dbReference type="RefSeq" id="WP_128213290.1">
    <property type="nucleotide sequence ID" value="NZ_CP025746.1"/>
</dbReference>
<dbReference type="KEGG" id="cmah:C1I91_13115"/>
<evidence type="ECO:0000313" key="3">
    <source>
        <dbReference type="Proteomes" id="UP000286268"/>
    </source>
</evidence>
<reference evidence="2 3" key="1">
    <citation type="submission" date="2018-01" db="EMBL/GenBank/DDBJ databases">
        <title>Genome Sequencing and Assembly of Anaerobacter polyendosporus strain CT4.</title>
        <authorList>
            <person name="Tachaapaikoon C."/>
            <person name="Sutheeworapong S."/>
            <person name="Jenjaroenpun P."/>
            <person name="Wongsurawat T."/>
            <person name="Nookeaw I."/>
            <person name="Cheawchanlertfa P."/>
            <person name="Kosugi A."/>
            <person name="Cheevadhanarak S."/>
            <person name="Ratanakhanokchai K."/>
        </authorList>
    </citation>
    <scope>NUCLEOTIDE SEQUENCE [LARGE SCALE GENOMIC DNA]</scope>
    <source>
        <strain evidence="2 3">CT4</strain>
    </source>
</reference>
<keyword evidence="1" id="KW-1133">Transmembrane helix</keyword>
<keyword evidence="1" id="KW-0472">Membrane</keyword>
<proteinExistence type="predicted"/>
<organism evidence="2 3">
    <name type="scientific">Clostridium manihotivorum</name>
    <dbReference type="NCBI Taxonomy" id="2320868"/>
    <lineage>
        <taxon>Bacteria</taxon>
        <taxon>Bacillati</taxon>
        <taxon>Bacillota</taxon>
        <taxon>Clostridia</taxon>
        <taxon>Eubacteriales</taxon>
        <taxon>Clostridiaceae</taxon>
        <taxon>Clostridium</taxon>
    </lineage>
</organism>
<name>A0A410DTX2_9CLOT</name>
<dbReference type="AlphaFoldDB" id="A0A410DTX2"/>
<keyword evidence="3" id="KW-1185">Reference proteome</keyword>
<protein>
    <submittedName>
        <fullName evidence="2">Uncharacterized protein</fullName>
    </submittedName>
</protein>
<accession>A0A410DTX2</accession>
<feature type="transmembrane region" description="Helical" evidence="1">
    <location>
        <begin position="7"/>
        <end position="22"/>
    </location>
</feature>